<dbReference type="OrthoDB" id="266298at2759"/>
<dbReference type="RefSeq" id="XP_015658024.1">
    <property type="nucleotide sequence ID" value="XM_015803382.1"/>
</dbReference>
<dbReference type="GeneID" id="26905681"/>
<keyword evidence="6" id="KW-1185">Reference proteome</keyword>
<keyword evidence="3" id="KW-1133">Transmembrane helix</keyword>
<reference evidence="5 6" key="1">
    <citation type="submission" date="2015-07" db="EMBL/GenBank/DDBJ databases">
        <title>High-quality genome of monoxenous trypanosomatid Leptomonas pyrrhocoris.</title>
        <authorList>
            <person name="Flegontov P."/>
            <person name="Butenko A."/>
            <person name="Firsov S."/>
            <person name="Vlcek C."/>
            <person name="Logacheva M.D."/>
            <person name="Field M."/>
            <person name="Filatov D."/>
            <person name="Flegontova O."/>
            <person name="Gerasimov E."/>
            <person name="Jackson A.P."/>
            <person name="Kelly S."/>
            <person name="Opperdoes F."/>
            <person name="O'Reilly A."/>
            <person name="Votypka J."/>
            <person name="Yurchenko V."/>
            <person name="Lukes J."/>
        </authorList>
    </citation>
    <scope>NUCLEOTIDE SEQUENCE [LARGE SCALE GENOMIC DNA]</scope>
    <source>
        <strain evidence="5">H10</strain>
    </source>
</reference>
<evidence type="ECO:0000256" key="1">
    <source>
        <dbReference type="ARBA" id="ARBA00022729"/>
    </source>
</evidence>
<proteinExistence type="predicted"/>
<keyword evidence="3" id="KW-0812">Transmembrane</keyword>
<dbReference type="SUPFAM" id="SSF52058">
    <property type="entry name" value="L domain-like"/>
    <property type="match status" value="1"/>
</dbReference>
<accession>A0A0M9G008</accession>
<protein>
    <submittedName>
        <fullName evidence="5">Unspecified product</fullName>
    </submittedName>
</protein>
<dbReference type="AlphaFoldDB" id="A0A0M9G008"/>
<feature type="region of interest" description="Disordered" evidence="2">
    <location>
        <begin position="298"/>
        <end position="332"/>
    </location>
</feature>
<feature type="transmembrane region" description="Helical" evidence="3">
    <location>
        <begin position="421"/>
        <end position="443"/>
    </location>
</feature>
<organism evidence="5 6">
    <name type="scientific">Leptomonas pyrrhocoris</name>
    <name type="common">Firebug parasite</name>
    <dbReference type="NCBI Taxonomy" id="157538"/>
    <lineage>
        <taxon>Eukaryota</taxon>
        <taxon>Discoba</taxon>
        <taxon>Euglenozoa</taxon>
        <taxon>Kinetoplastea</taxon>
        <taxon>Metakinetoplastina</taxon>
        <taxon>Trypanosomatida</taxon>
        <taxon>Trypanosomatidae</taxon>
        <taxon>Leishmaniinae</taxon>
        <taxon>Leptomonas</taxon>
    </lineage>
</organism>
<dbReference type="EMBL" id="LGTL01000010">
    <property type="protein sequence ID" value="KPA79585.1"/>
    <property type="molecule type" value="Genomic_DNA"/>
</dbReference>
<evidence type="ECO:0000256" key="4">
    <source>
        <dbReference type="SAM" id="SignalP"/>
    </source>
</evidence>
<name>A0A0M9G008_LEPPY</name>
<keyword evidence="3" id="KW-0472">Membrane</keyword>
<evidence type="ECO:0000256" key="3">
    <source>
        <dbReference type="SAM" id="Phobius"/>
    </source>
</evidence>
<dbReference type="Gene3D" id="3.80.10.10">
    <property type="entry name" value="Ribonuclease Inhibitor"/>
    <property type="match status" value="1"/>
</dbReference>
<sequence length="444" mass="47361">MAQSLRRVVLAAIMALVVLLFTSGAHVSRAIVEEMELPLEMEMPRVPRVEALASYTFTYAQQTNTLKMLQAFADAMPELKGVWTGSSFCDWEGVSCFGSSVYLMTSSLTSGGTLPDVPADVDGSQVMLDTISLQNQRAAVSGTLPDSWSRLTYLTVLDFSSTSVSGTLPASWSALKRLQFLSLFSTSVGGSLPREWSGMTSLTTFAAYGTQVSGVLPPEWSVLPVLTMVQLHNCKLSGSLPASWAEMPKLTRLTLIGNGFCGCVPGSWRTSRTLRVAIEPKYSASTCATALPCIPTTTTTPAPTTTTTTTPAPTTTTSTTTTTTTTRHPTTARPSDFAAFMKSMCNNTRGTADAQLNTYKAGICCSDYNITGDAWKCGDAVFDMWNATVNCSALQLNKEFICCANVDEYGNRAWVGWSCNGAHGVVSALVAVVAVVAVVMLSAM</sequence>
<keyword evidence="1 4" id="KW-0732">Signal</keyword>
<evidence type="ECO:0000313" key="5">
    <source>
        <dbReference type="EMBL" id="KPA79585.1"/>
    </source>
</evidence>
<comment type="caution">
    <text evidence="5">The sequence shown here is derived from an EMBL/GenBank/DDBJ whole genome shotgun (WGS) entry which is preliminary data.</text>
</comment>
<dbReference type="OMA" id="EMEMPRI"/>
<dbReference type="Proteomes" id="UP000037923">
    <property type="component" value="Unassembled WGS sequence"/>
</dbReference>
<feature type="signal peptide" evidence="4">
    <location>
        <begin position="1"/>
        <end position="30"/>
    </location>
</feature>
<evidence type="ECO:0000256" key="2">
    <source>
        <dbReference type="SAM" id="MobiDB-lite"/>
    </source>
</evidence>
<dbReference type="PANTHER" id="PTHR47988">
    <property type="entry name" value="SOMATIC EMBRYOGENESIS RECEPTOR KINASE 1"/>
    <property type="match status" value="1"/>
</dbReference>
<gene>
    <name evidence="5" type="ORF">ABB37_05391</name>
</gene>
<dbReference type="InterPro" id="IPR032675">
    <property type="entry name" value="LRR_dom_sf"/>
</dbReference>
<dbReference type="VEuPathDB" id="TriTrypDB:LpyrH10_10_1600"/>
<evidence type="ECO:0000313" key="6">
    <source>
        <dbReference type="Proteomes" id="UP000037923"/>
    </source>
</evidence>
<feature type="chain" id="PRO_5005836013" evidence="4">
    <location>
        <begin position="31"/>
        <end position="444"/>
    </location>
</feature>